<evidence type="ECO:0000256" key="1">
    <source>
        <dbReference type="SAM" id="MobiDB-lite"/>
    </source>
</evidence>
<evidence type="ECO:0000313" key="2">
    <source>
        <dbReference type="EMBL" id="VEL42203.1"/>
    </source>
</evidence>
<dbReference type="AlphaFoldDB" id="A0A3S5APS3"/>
<gene>
    <name evidence="2" type="ORF">PXEA_LOCUS35643</name>
</gene>
<proteinExistence type="predicted"/>
<comment type="caution">
    <text evidence="2">The sequence shown here is derived from an EMBL/GenBank/DDBJ whole genome shotgun (WGS) entry which is preliminary data.</text>
</comment>
<reference evidence="2" key="1">
    <citation type="submission" date="2018-11" db="EMBL/GenBank/DDBJ databases">
        <authorList>
            <consortium name="Pathogen Informatics"/>
        </authorList>
    </citation>
    <scope>NUCLEOTIDE SEQUENCE</scope>
</reference>
<dbReference type="Proteomes" id="UP000784294">
    <property type="component" value="Unassembled WGS sequence"/>
</dbReference>
<dbReference type="EMBL" id="CAAALY010273100">
    <property type="protein sequence ID" value="VEL42203.1"/>
    <property type="molecule type" value="Genomic_DNA"/>
</dbReference>
<accession>A0A3S5APS3</accession>
<feature type="region of interest" description="Disordered" evidence="1">
    <location>
        <begin position="65"/>
        <end position="133"/>
    </location>
</feature>
<protein>
    <submittedName>
        <fullName evidence="2">Uncharacterized protein</fullName>
    </submittedName>
</protein>
<evidence type="ECO:0000313" key="3">
    <source>
        <dbReference type="Proteomes" id="UP000784294"/>
    </source>
</evidence>
<organism evidence="2 3">
    <name type="scientific">Protopolystoma xenopodis</name>
    <dbReference type="NCBI Taxonomy" id="117903"/>
    <lineage>
        <taxon>Eukaryota</taxon>
        <taxon>Metazoa</taxon>
        <taxon>Spiralia</taxon>
        <taxon>Lophotrochozoa</taxon>
        <taxon>Platyhelminthes</taxon>
        <taxon>Monogenea</taxon>
        <taxon>Polyopisthocotylea</taxon>
        <taxon>Polystomatidea</taxon>
        <taxon>Polystomatidae</taxon>
        <taxon>Protopolystoma</taxon>
    </lineage>
</organism>
<sequence length="193" mass="20883">MASSSAFTPNEMALNDNVCKLFSMNFPKFRRLLLLNASRTRANWTDESENSDVCSRLCINPSFRGQRLNRRDPVPPGRPRLSRSCDTIGGGVGRDRNGVAQGERIGSPPATNVPPICASHGRHVPHSAHPSSAKVQKHLSTFPTLCPARLTPLHPSACLRSDEPIDAEAEAEAEAVDAVPALEQSHLISVFLG</sequence>
<name>A0A3S5APS3_9PLAT</name>
<keyword evidence="3" id="KW-1185">Reference proteome</keyword>